<dbReference type="RefSeq" id="XP_019010444.1">
    <property type="nucleotide sequence ID" value="XM_019156642.1"/>
</dbReference>
<protein>
    <submittedName>
        <fullName evidence="2">Uncharacterized protein</fullName>
    </submittedName>
</protein>
<name>A0A1B9I139_9TREE</name>
<feature type="region of interest" description="Disordered" evidence="1">
    <location>
        <begin position="74"/>
        <end position="98"/>
    </location>
</feature>
<accession>A0A1B9I139</accession>
<reference evidence="2" key="3">
    <citation type="submission" date="2016-07" db="EMBL/GenBank/DDBJ databases">
        <title>Evolution of pathogenesis and genome organization in the Tremellales.</title>
        <authorList>
            <person name="Cuomo C."/>
            <person name="Litvintseva A."/>
            <person name="Heitman J."/>
            <person name="Chen Y."/>
            <person name="Sun S."/>
            <person name="Springer D."/>
            <person name="Dromer F."/>
            <person name="Young S."/>
            <person name="Zeng Q."/>
            <person name="Chapman S."/>
            <person name="Gujja S."/>
            <person name="Saif S."/>
            <person name="Birren B."/>
        </authorList>
    </citation>
    <scope>NUCLEOTIDE SEQUENCE</scope>
    <source>
        <strain evidence="2">CBS 10737</strain>
    </source>
</reference>
<feature type="compositionally biased region" description="Polar residues" evidence="1">
    <location>
        <begin position="310"/>
        <end position="322"/>
    </location>
</feature>
<feature type="compositionally biased region" description="Polar residues" evidence="1">
    <location>
        <begin position="151"/>
        <end position="162"/>
    </location>
</feature>
<reference evidence="3" key="2">
    <citation type="submission" date="2013-07" db="EMBL/GenBank/DDBJ databases">
        <authorList>
            <consortium name="The Broad Institute Genome Sequencing Platform"/>
            <person name="Cuomo C."/>
            <person name="Litvintseva A."/>
            <person name="Chen Y."/>
            <person name="Heitman J."/>
            <person name="Sun S."/>
            <person name="Springer D."/>
            <person name="Dromer F."/>
            <person name="Young S.K."/>
            <person name="Zeng Q."/>
            <person name="Gargeya S."/>
            <person name="Fitzgerald M."/>
            <person name="Abouelleil A."/>
            <person name="Alvarado L."/>
            <person name="Berlin A.M."/>
            <person name="Chapman S.B."/>
            <person name="Dewar J."/>
            <person name="Goldberg J."/>
            <person name="Griggs A."/>
            <person name="Gujja S."/>
            <person name="Hansen M."/>
            <person name="Howarth C."/>
            <person name="Imamovic A."/>
            <person name="Larimer J."/>
            <person name="McCowan C."/>
            <person name="Murphy C."/>
            <person name="Pearson M."/>
            <person name="Priest M."/>
            <person name="Roberts A."/>
            <person name="Saif S."/>
            <person name="Shea T."/>
            <person name="Sykes S."/>
            <person name="Wortman J."/>
            <person name="Nusbaum C."/>
            <person name="Birren B."/>
        </authorList>
    </citation>
    <scope>NUCLEOTIDE SEQUENCE</scope>
    <source>
        <strain evidence="3">CBS 10737</strain>
    </source>
</reference>
<feature type="compositionally biased region" description="Low complexity" evidence="1">
    <location>
        <begin position="40"/>
        <end position="50"/>
    </location>
</feature>
<sequence length="322" mass="34607">MPVDVEAYMAGAIPSVSRGGSWLPDRQGPHANSISPPYPHSAQSSSFSPFPQTPPAILSGMRVSPTIAQPLQFPRSPWSGHIASPESVHSSRSRTMSHTEVAGAATVNGLRKERNLGPVKHQGWLTSASEGSQPESGSSYQESVLNSSSGIYVTGQPMSQHSLSRHHGTGNLSNADQWEFHSGSPKPIASEPGCHHSAKVQVSSPNNVVPPASSPYRKINVDQEGLPSPYRRLTELIPSGLSSPTTQHSGNHDDTRRPSLNRRHSHSPLHAPQATKHQDEDLHRSAQLNSRLARLSLQGRKCCTPDPQGSPRSATSSCKRTT</sequence>
<keyword evidence="4" id="KW-1185">Reference proteome</keyword>
<evidence type="ECO:0000256" key="1">
    <source>
        <dbReference type="SAM" id="MobiDB-lite"/>
    </source>
</evidence>
<evidence type="ECO:0000313" key="2">
    <source>
        <dbReference type="EMBL" id="OCF49225.1"/>
    </source>
</evidence>
<gene>
    <name evidence="2" type="ORF">I206_04913</name>
    <name evidence="3" type="ORF">I206_106089</name>
</gene>
<dbReference type="STRING" id="1296096.A0A1B9I139"/>
<evidence type="ECO:0000313" key="4">
    <source>
        <dbReference type="Proteomes" id="UP000094020"/>
    </source>
</evidence>
<feature type="compositionally biased region" description="Polar residues" evidence="1">
    <location>
        <begin position="240"/>
        <end position="249"/>
    </location>
</feature>
<feature type="compositionally biased region" description="Low complexity" evidence="1">
    <location>
        <begin position="200"/>
        <end position="215"/>
    </location>
</feature>
<dbReference type="GeneID" id="30173282"/>
<reference evidence="2" key="1">
    <citation type="submission" date="2013-07" db="EMBL/GenBank/DDBJ databases">
        <title>The Genome Sequence of Cryptococcus pinus CBS10737.</title>
        <authorList>
            <consortium name="The Broad Institute Genome Sequencing Platform"/>
            <person name="Cuomo C."/>
            <person name="Litvintseva A."/>
            <person name="Chen Y."/>
            <person name="Heitman J."/>
            <person name="Sun S."/>
            <person name="Springer D."/>
            <person name="Dromer F."/>
            <person name="Young S.K."/>
            <person name="Zeng Q."/>
            <person name="Gargeya S."/>
            <person name="Fitzgerald M."/>
            <person name="Abouelleil A."/>
            <person name="Alvarado L."/>
            <person name="Berlin A.M."/>
            <person name="Chapman S.B."/>
            <person name="Dewar J."/>
            <person name="Goldberg J."/>
            <person name="Griggs A."/>
            <person name="Gujja S."/>
            <person name="Hansen M."/>
            <person name="Howarth C."/>
            <person name="Imamovic A."/>
            <person name="Larimer J."/>
            <person name="McCowan C."/>
            <person name="Murphy C."/>
            <person name="Pearson M."/>
            <person name="Priest M."/>
            <person name="Roberts A."/>
            <person name="Saif S."/>
            <person name="Shea T."/>
            <person name="Sykes S."/>
            <person name="Wortman J."/>
            <person name="Nusbaum C."/>
            <person name="Birren B."/>
        </authorList>
    </citation>
    <scope>NUCLEOTIDE SEQUENCE [LARGE SCALE GENOMIC DNA]</scope>
    <source>
        <strain evidence="2">CBS 10737</strain>
    </source>
</reference>
<feature type="compositionally biased region" description="Polar residues" evidence="1">
    <location>
        <begin position="87"/>
        <end position="98"/>
    </location>
</feature>
<dbReference type="KEGG" id="kpin:30173282"/>
<dbReference type="AlphaFoldDB" id="A0A1B9I139"/>
<feature type="region of interest" description="Disordered" evidence="1">
    <location>
        <begin position="15"/>
        <end position="50"/>
    </location>
</feature>
<dbReference type="OrthoDB" id="2564196at2759"/>
<proteinExistence type="predicted"/>
<reference evidence="3" key="4">
    <citation type="submission" date="2024-02" db="EMBL/GenBank/DDBJ databases">
        <title>Comparative genomics of Cryptococcus and Kwoniella reveals pathogenesis evolution and contrasting modes of karyotype evolution via chromosome fusion or intercentromeric recombination.</title>
        <authorList>
            <person name="Coelho M.A."/>
            <person name="David-Palma M."/>
            <person name="Shea T."/>
            <person name="Bowers K."/>
            <person name="McGinley-Smith S."/>
            <person name="Mohammad A.W."/>
            <person name="Gnirke A."/>
            <person name="Yurkov A.M."/>
            <person name="Nowrousian M."/>
            <person name="Sun S."/>
            <person name="Cuomo C.A."/>
            <person name="Heitman J."/>
        </authorList>
    </citation>
    <scope>NUCLEOTIDE SEQUENCE</scope>
    <source>
        <strain evidence="3">CBS 10737</strain>
    </source>
</reference>
<feature type="region of interest" description="Disordered" evidence="1">
    <location>
        <begin position="124"/>
        <end position="143"/>
    </location>
</feature>
<feature type="region of interest" description="Disordered" evidence="1">
    <location>
        <begin position="151"/>
        <end position="322"/>
    </location>
</feature>
<dbReference type="EMBL" id="KI894012">
    <property type="protein sequence ID" value="OCF49225.1"/>
    <property type="molecule type" value="Genomic_DNA"/>
</dbReference>
<dbReference type="EMBL" id="CP144526">
    <property type="protein sequence ID" value="WWC72129.1"/>
    <property type="molecule type" value="Genomic_DNA"/>
</dbReference>
<dbReference type="Proteomes" id="UP000094020">
    <property type="component" value="Chromosome 8"/>
</dbReference>
<evidence type="ECO:0000313" key="3">
    <source>
        <dbReference type="EMBL" id="WWC72129.1"/>
    </source>
</evidence>
<organism evidence="2">
    <name type="scientific">Kwoniella pini CBS 10737</name>
    <dbReference type="NCBI Taxonomy" id="1296096"/>
    <lineage>
        <taxon>Eukaryota</taxon>
        <taxon>Fungi</taxon>
        <taxon>Dikarya</taxon>
        <taxon>Basidiomycota</taxon>
        <taxon>Agaricomycotina</taxon>
        <taxon>Tremellomycetes</taxon>
        <taxon>Tremellales</taxon>
        <taxon>Cryptococcaceae</taxon>
        <taxon>Kwoniella</taxon>
    </lineage>
</organism>